<keyword evidence="1" id="KW-0472">Membrane</keyword>
<dbReference type="PANTHER" id="PTHR32063:SF0">
    <property type="entry name" value="SWARMING MOTILITY PROTEIN SWRC"/>
    <property type="match status" value="1"/>
</dbReference>
<dbReference type="Gene3D" id="1.20.1640.10">
    <property type="entry name" value="Multidrug efflux transporter AcrB transmembrane domain"/>
    <property type="match status" value="1"/>
</dbReference>
<gene>
    <name evidence="2" type="ORF">FYJ80_09055</name>
</gene>
<dbReference type="PANTHER" id="PTHR32063">
    <property type="match status" value="1"/>
</dbReference>
<feature type="transmembrane region" description="Helical" evidence="1">
    <location>
        <begin position="122"/>
        <end position="140"/>
    </location>
</feature>
<reference evidence="2 3" key="1">
    <citation type="submission" date="2019-08" db="EMBL/GenBank/DDBJ databases">
        <title>In-depth cultivation of the pig gut microbiome towards novel bacterial diversity and tailored functional studies.</title>
        <authorList>
            <person name="Wylensek D."/>
            <person name="Hitch T.C.A."/>
            <person name="Clavel T."/>
        </authorList>
    </citation>
    <scope>NUCLEOTIDE SEQUENCE [LARGE SCALE GENOMIC DNA]</scope>
    <source>
        <strain evidence="2 3">NM-380-WT-3C1</strain>
    </source>
</reference>
<name>A0A7X2PDM5_9SPIO</name>
<keyword evidence="1" id="KW-1133">Transmembrane helix</keyword>
<dbReference type="GO" id="GO:0005886">
    <property type="term" value="C:plasma membrane"/>
    <property type="evidence" value="ECO:0007669"/>
    <property type="project" value="TreeGrafter"/>
</dbReference>
<keyword evidence="1" id="KW-0812">Transmembrane</keyword>
<evidence type="ECO:0000256" key="1">
    <source>
        <dbReference type="SAM" id="Phobius"/>
    </source>
</evidence>
<dbReference type="EMBL" id="VUNN01000020">
    <property type="protein sequence ID" value="MSU06916.1"/>
    <property type="molecule type" value="Genomic_DNA"/>
</dbReference>
<feature type="transmembrane region" description="Helical" evidence="1">
    <location>
        <begin position="146"/>
        <end position="169"/>
    </location>
</feature>
<dbReference type="Pfam" id="PF00873">
    <property type="entry name" value="ACR_tran"/>
    <property type="match status" value="1"/>
</dbReference>
<dbReference type="AlphaFoldDB" id="A0A7X2PDM5"/>
<accession>A0A7X2PDM5</accession>
<dbReference type="Proteomes" id="UP000460549">
    <property type="component" value="Unassembled WGS sequence"/>
</dbReference>
<organism evidence="2 3">
    <name type="scientific">Bullifex porci</name>
    <dbReference type="NCBI Taxonomy" id="2606638"/>
    <lineage>
        <taxon>Bacteria</taxon>
        <taxon>Pseudomonadati</taxon>
        <taxon>Spirochaetota</taxon>
        <taxon>Spirochaetia</taxon>
        <taxon>Spirochaetales</taxon>
        <taxon>Spirochaetaceae</taxon>
        <taxon>Bullifex</taxon>
    </lineage>
</organism>
<feature type="transmembrane region" description="Helical" evidence="1">
    <location>
        <begin position="92"/>
        <end position="110"/>
    </location>
</feature>
<dbReference type="SUPFAM" id="SSF82866">
    <property type="entry name" value="Multidrug efflux transporter AcrB transmembrane domain"/>
    <property type="match status" value="1"/>
</dbReference>
<dbReference type="InterPro" id="IPR027463">
    <property type="entry name" value="AcrB_DN_DC_subdom"/>
</dbReference>
<protein>
    <submittedName>
        <fullName evidence="2">Efflux RND transporter permease subunit</fullName>
    </submittedName>
</protein>
<evidence type="ECO:0000313" key="2">
    <source>
        <dbReference type="EMBL" id="MSU06916.1"/>
    </source>
</evidence>
<proteinExistence type="predicted"/>
<dbReference type="InterPro" id="IPR001036">
    <property type="entry name" value="Acrflvin-R"/>
</dbReference>
<comment type="caution">
    <text evidence="2">The sequence shown here is derived from an EMBL/GenBank/DDBJ whole genome shotgun (WGS) entry which is preliminary data.</text>
</comment>
<evidence type="ECO:0000313" key="3">
    <source>
        <dbReference type="Proteomes" id="UP000460549"/>
    </source>
</evidence>
<dbReference type="GO" id="GO:0042910">
    <property type="term" value="F:xenobiotic transmembrane transporter activity"/>
    <property type="evidence" value="ECO:0007669"/>
    <property type="project" value="TreeGrafter"/>
</dbReference>
<sequence length="209" mass="23174">MSSLTDILALRIPANGSTIALEELVTIEEYTAPARISRENKERVNHVTANAKDGYSASYAQNEVNRILDSYLILPDGVKLVQAGEMNDFASYMPYIITVIILALFLVYAVMAGQFESLKNPFIIFATIPLLLIGVIWIHIWTGNDFTLFSIVGIVALIGVVVNNGIVLVDAINRLLDEKDYPVLEACLRAAKGRLQINRRENPRALTVR</sequence>
<dbReference type="Gene3D" id="3.30.2090.10">
    <property type="entry name" value="Multidrug efflux transporter AcrB TolC docking domain, DN and DC subdomains"/>
    <property type="match status" value="1"/>
</dbReference>
<dbReference type="Gene3D" id="3.30.70.1440">
    <property type="entry name" value="Multidrug efflux transporter AcrB pore domain"/>
    <property type="match status" value="1"/>
</dbReference>
<keyword evidence="3" id="KW-1185">Reference proteome</keyword>